<evidence type="ECO:0000313" key="1">
    <source>
        <dbReference type="EMBL" id="MBK1883219.1"/>
    </source>
</evidence>
<name>A0A934VX63_9BACT</name>
<gene>
    <name evidence="1" type="ORF">JIN85_12405</name>
</gene>
<keyword evidence="2" id="KW-1185">Reference proteome</keyword>
<accession>A0A934VX63</accession>
<reference evidence="1" key="1">
    <citation type="submission" date="2021-01" db="EMBL/GenBank/DDBJ databases">
        <title>Modified the classification status of verrucomicrobia.</title>
        <authorList>
            <person name="Feng X."/>
        </authorList>
    </citation>
    <scope>NUCLEOTIDE SEQUENCE</scope>
    <source>
        <strain evidence="1">KCTC 22041</strain>
    </source>
</reference>
<protein>
    <submittedName>
        <fullName evidence="1">DUF2851 family protein</fullName>
    </submittedName>
</protein>
<proteinExistence type="predicted"/>
<sequence length="463" mass="51995">MMNTARMTYSYLLESVWHPPLAFAEVAEKSLPSELELQALWFSGAFGREFRSSDGRAVRIVQFGEWNRSAGPDFSQAVVEIEGIATKGDLELDPHASDWETHGHSENPNFNQVVLHVVFHGEAVARFTRTAEHREVPMVVIPSARLEDALARPAREVAIARPGRCLAPLKSLPEAAVASLLDEAARHRAGLKATRFLRLIDAQGRDQALFQAVAETLGYRGNSLPMKVLSQRVMLRDLKPDPSLAEPLLFGTAGFLSPKLHEVAPPETKDYLQNLWETWWKQRAGFEVPSRSPILWKTHGQRPANHPHRRIGTLAVLTKEWSHFRKLALARPFNISQVLDFLGNLEHPFWSHHHTLGSSAAAGKIALFGKSQGLELLANHLIPLAMHEDGLAYSDYHKIRAATPNEKVKRCALRLFGSIEAAKPWLKRVCHHQGLMQIYQDFCLEDASDCAKCPFPEQLTQWK</sequence>
<evidence type="ECO:0000313" key="2">
    <source>
        <dbReference type="Proteomes" id="UP000603141"/>
    </source>
</evidence>
<dbReference type="EMBL" id="JAENIJ010000019">
    <property type="protein sequence ID" value="MBK1883219.1"/>
    <property type="molecule type" value="Genomic_DNA"/>
</dbReference>
<dbReference type="AlphaFoldDB" id="A0A934VX63"/>
<dbReference type="RefSeq" id="WP_200271127.1">
    <property type="nucleotide sequence ID" value="NZ_JAENIJ010000019.1"/>
</dbReference>
<comment type="caution">
    <text evidence="1">The sequence shown here is derived from an EMBL/GenBank/DDBJ whole genome shotgun (WGS) entry which is preliminary data.</text>
</comment>
<dbReference type="Pfam" id="PF11013">
    <property type="entry name" value="DUF2851"/>
    <property type="match status" value="1"/>
</dbReference>
<dbReference type="Proteomes" id="UP000603141">
    <property type="component" value="Unassembled WGS sequence"/>
</dbReference>
<dbReference type="InterPro" id="IPR021272">
    <property type="entry name" value="DUF2851"/>
</dbReference>
<organism evidence="1 2">
    <name type="scientific">Luteolibacter pohnpeiensis</name>
    <dbReference type="NCBI Taxonomy" id="454153"/>
    <lineage>
        <taxon>Bacteria</taxon>
        <taxon>Pseudomonadati</taxon>
        <taxon>Verrucomicrobiota</taxon>
        <taxon>Verrucomicrobiia</taxon>
        <taxon>Verrucomicrobiales</taxon>
        <taxon>Verrucomicrobiaceae</taxon>
        <taxon>Luteolibacter</taxon>
    </lineage>
</organism>